<organism evidence="1 2">
    <name type="scientific">Actinoplanes friuliensis DSM 7358</name>
    <dbReference type="NCBI Taxonomy" id="1246995"/>
    <lineage>
        <taxon>Bacteria</taxon>
        <taxon>Bacillati</taxon>
        <taxon>Actinomycetota</taxon>
        <taxon>Actinomycetes</taxon>
        <taxon>Micromonosporales</taxon>
        <taxon>Micromonosporaceae</taxon>
        <taxon>Actinoplanes</taxon>
    </lineage>
</organism>
<sequence length="317" mass="34683">MFEPRHRIEPGHPVDGVRTEVADAAVWFDTEHPALLAAIDLAAQQGFDTHVWQLSWLVRDYLNRHGLWHHLQTSQLAALAAAQRSGTPPVVARVLWGVALAEANLGRYEAAHAHLLRSLAIFTAAGDQLSIAFTRRRIVYVLTQQDDFGAALELAEAELAQSLPGTGPEQRAHALNTVSWLCSQLGRFDEAVAHAREAVALVPLLRPFTAADLWDTLGSAQAGQGFVDAAEDSYRRAAQIYHQQGATFLEAQVWRALGDARQDAGRDAEAGHAYRLAFDLVAATRDPRAVRLGTDLQRLLHRQPAQDVSDGMRPGSP</sequence>
<dbReference type="PATRIC" id="fig|1246995.3.peg.5882"/>
<reference evidence="1 2" key="1">
    <citation type="journal article" date="2014" name="J. Biotechnol.">
        <title>Complete genome sequence of the actinobacterium Actinoplanes friuliensis HAG 010964, producer of the lipopeptide antibiotic friulimycin.</title>
        <authorList>
            <person name="Ruckert C."/>
            <person name="Szczepanowski R."/>
            <person name="Albersmeier A."/>
            <person name="Goesmann A."/>
            <person name="Fischer N."/>
            <person name="Steinkamper A."/>
            <person name="Puhler A."/>
            <person name="Biener R."/>
            <person name="Schwartz D."/>
            <person name="Kalinowski J."/>
        </authorList>
    </citation>
    <scope>NUCLEOTIDE SEQUENCE [LARGE SCALE GENOMIC DNA]</scope>
    <source>
        <strain evidence="1 2">DSM 7358</strain>
    </source>
</reference>
<dbReference type="KEGG" id="afs:AFR_29030"/>
<name>U5W4Z5_9ACTN</name>
<dbReference type="SUPFAM" id="SSF48452">
    <property type="entry name" value="TPR-like"/>
    <property type="match status" value="2"/>
</dbReference>
<dbReference type="eggNOG" id="COG0457">
    <property type="taxonomic scope" value="Bacteria"/>
</dbReference>
<dbReference type="InterPro" id="IPR011990">
    <property type="entry name" value="TPR-like_helical_dom_sf"/>
</dbReference>
<proteinExistence type="predicted"/>
<evidence type="ECO:0000313" key="2">
    <source>
        <dbReference type="Proteomes" id="UP000017746"/>
    </source>
</evidence>
<dbReference type="EMBL" id="CP006272">
    <property type="protein sequence ID" value="AGZ44067.1"/>
    <property type="molecule type" value="Genomic_DNA"/>
</dbReference>
<gene>
    <name evidence="1" type="ORF">AFR_29030</name>
</gene>
<dbReference type="Pfam" id="PF13424">
    <property type="entry name" value="TPR_12"/>
    <property type="match status" value="1"/>
</dbReference>
<evidence type="ECO:0000313" key="1">
    <source>
        <dbReference type="EMBL" id="AGZ44067.1"/>
    </source>
</evidence>
<dbReference type="HOGENOM" id="CLU_004665_8_1_11"/>
<dbReference type="Gene3D" id="1.25.40.10">
    <property type="entry name" value="Tetratricopeptide repeat domain"/>
    <property type="match status" value="2"/>
</dbReference>
<dbReference type="Proteomes" id="UP000017746">
    <property type="component" value="Chromosome"/>
</dbReference>
<dbReference type="AlphaFoldDB" id="U5W4Z5"/>
<dbReference type="STRING" id="1246995.AFR_29030"/>
<keyword evidence="2" id="KW-1185">Reference proteome</keyword>
<protein>
    <submittedName>
        <fullName evidence="1">Putative AfsR family transcriptional regulator</fullName>
    </submittedName>
</protein>
<accession>U5W4Z5</accession>